<dbReference type="NCBIfam" id="TIGR00256">
    <property type="entry name" value="D-aminoacyl-tRNA deacylase"/>
    <property type="match status" value="1"/>
</dbReference>
<dbReference type="GO" id="GO:0005737">
    <property type="term" value="C:cytoplasm"/>
    <property type="evidence" value="ECO:0007669"/>
    <property type="project" value="UniProtKB-SubCell"/>
</dbReference>
<dbReference type="CDD" id="cd00563">
    <property type="entry name" value="Dtyr_deacylase"/>
    <property type="match status" value="1"/>
</dbReference>
<dbReference type="PANTHER" id="PTHR10472">
    <property type="entry name" value="D-TYROSYL-TRNA TYR DEACYLASE"/>
    <property type="match status" value="1"/>
</dbReference>
<keyword evidence="2" id="KW-0820">tRNA-binding</keyword>
<dbReference type="FunFam" id="3.50.80.10:FF:000001">
    <property type="entry name" value="D-aminoacyl-tRNA deacylase"/>
    <property type="match status" value="1"/>
</dbReference>
<dbReference type="InterPro" id="IPR003732">
    <property type="entry name" value="Daa-tRNA_deacyls_DTD"/>
</dbReference>
<dbReference type="GO" id="GO:0019478">
    <property type="term" value="P:D-amino acid catabolic process"/>
    <property type="evidence" value="ECO:0007669"/>
    <property type="project" value="UniProtKB-UniRule"/>
</dbReference>
<dbReference type="Pfam" id="PF02580">
    <property type="entry name" value="Tyr_Deacylase"/>
    <property type="match status" value="1"/>
</dbReference>
<reference evidence="3 4" key="1">
    <citation type="submission" date="2019-02" db="EMBL/GenBank/DDBJ databases">
        <authorList>
            <consortium name="Pathogen Informatics"/>
        </authorList>
    </citation>
    <scope>NUCLEOTIDE SEQUENCE [LARGE SCALE GENOMIC DNA]</scope>
    <source>
        <strain evidence="3 4">3012STDY7089603</strain>
    </source>
</reference>
<dbReference type="Gene3D" id="3.50.80.10">
    <property type="entry name" value="D-tyrosyl-tRNA(Tyr) deacylase"/>
    <property type="match status" value="1"/>
</dbReference>
<comment type="subcellular location">
    <subcellularLocation>
        <location evidence="2">Cytoplasm</location>
    </subcellularLocation>
</comment>
<dbReference type="GO" id="GO:0106026">
    <property type="term" value="F:Gly-tRNA(Ala) deacylase activity"/>
    <property type="evidence" value="ECO:0007669"/>
    <property type="project" value="UniProtKB-UniRule"/>
</dbReference>
<dbReference type="AlphaFoldDB" id="A0A8H2M7R4"/>
<dbReference type="GO" id="GO:0051500">
    <property type="term" value="F:D-tyrosyl-tRNA(Tyr) deacylase activity"/>
    <property type="evidence" value="ECO:0007669"/>
    <property type="project" value="TreeGrafter"/>
</dbReference>
<keyword evidence="2" id="KW-0694">RNA-binding</keyword>
<dbReference type="EC" id="3.1.1.96" evidence="2"/>
<comment type="catalytic activity">
    <reaction evidence="2">
        <text>a D-aminoacyl-tRNA + H2O = a tRNA + a D-alpha-amino acid + H(+)</text>
        <dbReference type="Rhea" id="RHEA:13953"/>
        <dbReference type="Rhea" id="RHEA-COMP:10123"/>
        <dbReference type="Rhea" id="RHEA-COMP:10124"/>
        <dbReference type="ChEBI" id="CHEBI:15377"/>
        <dbReference type="ChEBI" id="CHEBI:15378"/>
        <dbReference type="ChEBI" id="CHEBI:59871"/>
        <dbReference type="ChEBI" id="CHEBI:78442"/>
        <dbReference type="ChEBI" id="CHEBI:79333"/>
        <dbReference type="EC" id="3.1.1.96"/>
    </reaction>
</comment>
<dbReference type="GO" id="GO:0043908">
    <property type="term" value="F:Ser(Gly)-tRNA(Ala) hydrolase activity"/>
    <property type="evidence" value="ECO:0007669"/>
    <property type="project" value="UniProtKB-UniRule"/>
</dbReference>
<dbReference type="GO" id="GO:0000049">
    <property type="term" value="F:tRNA binding"/>
    <property type="evidence" value="ECO:0007669"/>
    <property type="project" value="UniProtKB-UniRule"/>
</dbReference>
<evidence type="ECO:0000313" key="4">
    <source>
        <dbReference type="Proteomes" id="UP000377798"/>
    </source>
</evidence>
<name>A0A8H2M7R4_9FIRM</name>
<protein>
    <recommendedName>
        <fullName evidence="2">D-aminoacyl-tRNA deacylase</fullName>
        <shortName evidence="2">DTD</shortName>
        <ecNumber evidence="2">3.1.1.96</ecNumber>
    </recommendedName>
    <alternativeName>
        <fullName evidence="2">Gly-tRNA(Ala) deacylase</fullName>
        <ecNumber evidence="2">3.1.1.-</ecNumber>
    </alternativeName>
</protein>
<comment type="catalytic activity">
    <reaction evidence="2">
        <text>glycyl-tRNA(Ala) + H2O = tRNA(Ala) + glycine + H(+)</text>
        <dbReference type="Rhea" id="RHEA:53744"/>
        <dbReference type="Rhea" id="RHEA-COMP:9657"/>
        <dbReference type="Rhea" id="RHEA-COMP:13640"/>
        <dbReference type="ChEBI" id="CHEBI:15377"/>
        <dbReference type="ChEBI" id="CHEBI:15378"/>
        <dbReference type="ChEBI" id="CHEBI:57305"/>
        <dbReference type="ChEBI" id="CHEBI:78442"/>
        <dbReference type="ChEBI" id="CHEBI:78522"/>
    </reaction>
</comment>
<dbReference type="EMBL" id="CAACYI010000001">
    <property type="protein sequence ID" value="VFB16326.1"/>
    <property type="molecule type" value="Genomic_DNA"/>
</dbReference>
<dbReference type="PANTHER" id="PTHR10472:SF5">
    <property type="entry name" value="D-AMINOACYL-TRNA DEACYLASE 1"/>
    <property type="match status" value="1"/>
</dbReference>
<keyword evidence="2" id="KW-0963">Cytoplasm</keyword>
<keyword evidence="2 3" id="KW-0378">Hydrolase</keyword>
<comment type="subunit">
    <text evidence="2">Homodimer.</text>
</comment>
<keyword evidence="4" id="KW-1185">Reference proteome</keyword>
<comment type="domain">
    <text evidence="2">A Gly-cisPro motif from one monomer fits into the active site of the other monomer to allow specific chiral rejection of L-amino acids.</text>
</comment>
<evidence type="ECO:0000313" key="3">
    <source>
        <dbReference type="EMBL" id="VFB16326.1"/>
    </source>
</evidence>
<sequence length="145" mass="16016">MRALIQRVKSAEVSVAGEKISSIKSGLLIFLGIKTDDSEKDVDYLVKKIVNCRIFDDSNGVMNESLIDQEKELLVVSQFTLYAETKKGNRPSYQLAAKGDIAEPLYQKFITKVKEMNIPVQTGEFGADMAVSLINDGPVTILIES</sequence>
<evidence type="ECO:0000256" key="1">
    <source>
        <dbReference type="ARBA" id="ARBA00009673"/>
    </source>
</evidence>
<comment type="function">
    <text evidence="2">An aminoacyl-tRNA editing enzyme that deacylates mischarged D-aminoacyl-tRNAs. Also deacylates mischarged glycyl-tRNA(Ala), protecting cells against glycine mischarging by AlaRS. Acts via tRNA-based rather than protein-based catalysis; rejects L-amino acids rather than detecting D-amino acids in the active site. By recycling D-aminoacyl-tRNA to D-amino acids and free tRNA molecules, this enzyme counteracts the toxicity associated with the formation of D-aminoacyl-tRNA entities in vivo and helps enforce protein L-homochirality.</text>
</comment>
<dbReference type="Proteomes" id="UP000377798">
    <property type="component" value="Unassembled WGS sequence"/>
</dbReference>
<comment type="caution">
    <text evidence="3">The sequence shown here is derived from an EMBL/GenBank/DDBJ whole genome shotgun (WGS) entry which is preliminary data.</text>
</comment>
<comment type="similarity">
    <text evidence="1 2">Belongs to the DTD family.</text>
</comment>
<dbReference type="InterPro" id="IPR023509">
    <property type="entry name" value="DTD-like_sf"/>
</dbReference>
<dbReference type="HAMAP" id="MF_00518">
    <property type="entry name" value="Deacylase_Dtd"/>
    <property type="match status" value="1"/>
</dbReference>
<evidence type="ECO:0000256" key="2">
    <source>
        <dbReference type="HAMAP-Rule" id="MF_00518"/>
    </source>
</evidence>
<organism evidence="3 4">
    <name type="scientific">Urinicoccus massiliensis</name>
    <dbReference type="NCBI Taxonomy" id="1723382"/>
    <lineage>
        <taxon>Bacteria</taxon>
        <taxon>Bacillati</taxon>
        <taxon>Bacillota</taxon>
        <taxon>Tissierellia</taxon>
        <taxon>Tissierellales</taxon>
        <taxon>Peptoniphilaceae</taxon>
        <taxon>Urinicoccus</taxon>
    </lineage>
</organism>
<dbReference type="EC" id="3.1.1.-" evidence="2"/>
<proteinExistence type="inferred from homology"/>
<feature type="short sequence motif" description="Gly-cisPro motif, important for rejection of L-amino acids" evidence="2">
    <location>
        <begin position="137"/>
        <end position="138"/>
    </location>
</feature>
<gene>
    <name evidence="2 3" type="primary">dtd</name>
    <name evidence="3" type="ORF">NCTC13150_00848</name>
</gene>
<dbReference type="RefSeq" id="WP_131748922.1">
    <property type="nucleotide sequence ID" value="NZ_CAACYI010000001.1"/>
</dbReference>
<accession>A0A8H2M7R4</accession>
<dbReference type="SUPFAM" id="SSF69500">
    <property type="entry name" value="DTD-like"/>
    <property type="match status" value="1"/>
</dbReference>